<dbReference type="GO" id="GO:0032993">
    <property type="term" value="C:protein-DNA complex"/>
    <property type="evidence" value="ECO:0007669"/>
    <property type="project" value="TreeGrafter"/>
</dbReference>
<reference evidence="9 11" key="1">
    <citation type="submission" date="2017-11" db="EMBL/GenBank/DDBJ databases">
        <authorList>
            <person name="Han C.G."/>
        </authorList>
    </citation>
    <scope>NUCLEOTIDE SEQUENCE [LARGE SCALE GENOMIC DNA]</scope>
    <source>
        <strain evidence="9 11">HCNT1</strain>
    </source>
</reference>
<evidence type="ECO:0000256" key="2">
    <source>
        <dbReference type="ARBA" id="ARBA00023015"/>
    </source>
</evidence>
<evidence type="ECO:0000256" key="6">
    <source>
        <dbReference type="ARBA" id="ARBA00067332"/>
    </source>
</evidence>
<feature type="domain" description="HTH lysR-type" evidence="8">
    <location>
        <begin position="6"/>
        <end position="63"/>
    </location>
</feature>
<evidence type="ECO:0000256" key="1">
    <source>
        <dbReference type="ARBA" id="ARBA00009437"/>
    </source>
</evidence>
<reference evidence="9 11" key="2">
    <citation type="submission" date="2017-12" db="EMBL/GenBank/DDBJ databases">
        <title>Genome sequence of Rhizobium sullae HCNT1 isolated from Sulla coronaria nodules and featuring peculiar denitrification phenotypes.</title>
        <authorList>
            <person name="De Diego-Diaz B."/>
            <person name="Treu L."/>
            <person name="Campanaro S."/>
            <person name="Da Silva Duarte V."/>
            <person name="Basaglia M."/>
            <person name="Favaro L."/>
            <person name="Casella S."/>
            <person name="Squartini A."/>
        </authorList>
    </citation>
    <scope>NUCLEOTIDE SEQUENCE [LARGE SCALE GENOMIC DNA]</scope>
    <source>
        <strain evidence="9 11">HCNT1</strain>
    </source>
</reference>
<dbReference type="Gene3D" id="1.10.10.10">
    <property type="entry name" value="Winged helix-like DNA-binding domain superfamily/Winged helix DNA-binding domain"/>
    <property type="match status" value="1"/>
</dbReference>
<keyword evidence="4" id="KW-0804">Transcription</keyword>
<dbReference type="Proteomes" id="UP000232164">
    <property type="component" value="Unassembled WGS sequence"/>
</dbReference>
<dbReference type="GO" id="GO:0003700">
    <property type="term" value="F:DNA-binding transcription factor activity"/>
    <property type="evidence" value="ECO:0007669"/>
    <property type="project" value="InterPro"/>
</dbReference>
<organism evidence="9 11">
    <name type="scientific">Rhizobium sullae</name>
    <name type="common">Rhizobium hedysari</name>
    <dbReference type="NCBI Taxonomy" id="50338"/>
    <lineage>
        <taxon>Bacteria</taxon>
        <taxon>Pseudomonadati</taxon>
        <taxon>Pseudomonadota</taxon>
        <taxon>Alphaproteobacteria</taxon>
        <taxon>Hyphomicrobiales</taxon>
        <taxon>Rhizobiaceae</taxon>
        <taxon>Rhizobium/Agrobacterium group</taxon>
        <taxon>Rhizobium</taxon>
    </lineage>
</organism>
<dbReference type="AlphaFoldDB" id="A0A2N0DDC0"/>
<accession>A0A2N0DDC0</accession>
<reference evidence="10" key="3">
    <citation type="submission" date="2022-09" db="EMBL/GenBank/DDBJ databases">
        <title>Australian commercial rhizobial inoculants.</title>
        <authorList>
            <person name="Kohlmeier M.G."/>
            <person name="O'Hara G.W."/>
            <person name="Colombi E."/>
            <person name="Ramsay J.P."/>
            <person name="Terpolilli J."/>
        </authorList>
    </citation>
    <scope>NUCLEOTIDE SEQUENCE</scope>
    <source>
        <strain evidence="10">WSM1592</strain>
    </source>
</reference>
<evidence type="ECO:0000256" key="3">
    <source>
        <dbReference type="ARBA" id="ARBA00023125"/>
    </source>
</evidence>
<dbReference type="PANTHER" id="PTHR30346">
    <property type="entry name" value="TRANSCRIPTIONAL DUAL REGULATOR HCAR-RELATED"/>
    <property type="match status" value="1"/>
</dbReference>
<comment type="function">
    <text evidence="5">Transcriptional regulator of the ttuABCDE tartrate utilization operon.</text>
</comment>
<dbReference type="InterPro" id="IPR000847">
    <property type="entry name" value="LysR_HTH_N"/>
</dbReference>
<evidence type="ECO:0000256" key="4">
    <source>
        <dbReference type="ARBA" id="ARBA00023163"/>
    </source>
</evidence>
<dbReference type="InterPro" id="IPR036390">
    <property type="entry name" value="WH_DNA-bd_sf"/>
</dbReference>
<keyword evidence="12" id="KW-1185">Reference proteome</keyword>
<dbReference type="SUPFAM" id="SSF46785">
    <property type="entry name" value="Winged helix' DNA-binding domain"/>
    <property type="match status" value="1"/>
</dbReference>
<keyword evidence="2" id="KW-0805">Transcription regulation</keyword>
<evidence type="ECO:0000313" key="9">
    <source>
        <dbReference type="EMBL" id="PKA44102.1"/>
    </source>
</evidence>
<dbReference type="Proteomes" id="UP001060123">
    <property type="component" value="Chromosome"/>
</dbReference>
<dbReference type="EMBL" id="CP104143">
    <property type="protein sequence ID" value="UWU14334.1"/>
    <property type="molecule type" value="Genomic_DNA"/>
</dbReference>
<dbReference type="FunFam" id="1.10.10.10:FF:000001">
    <property type="entry name" value="LysR family transcriptional regulator"/>
    <property type="match status" value="1"/>
</dbReference>
<dbReference type="PRINTS" id="PR00039">
    <property type="entry name" value="HTHLYSR"/>
</dbReference>
<evidence type="ECO:0000313" key="11">
    <source>
        <dbReference type="Proteomes" id="UP000232164"/>
    </source>
</evidence>
<name>A0A2N0DDC0_RHISU</name>
<dbReference type="EMBL" id="PIQN01000005">
    <property type="protein sequence ID" value="PKA44102.1"/>
    <property type="molecule type" value="Genomic_DNA"/>
</dbReference>
<evidence type="ECO:0000256" key="5">
    <source>
        <dbReference type="ARBA" id="ARBA00054626"/>
    </source>
</evidence>
<evidence type="ECO:0000259" key="8">
    <source>
        <dbReference type="PROSITE" id="PS50931"/>
    </source>
</evidence>
<proteinExistence type="inferred from homology"/>
<gene>
    <name evidence="9" type="ORF">CWR43_07300</name>
    <name evidence="10" type="ORF">N2599_19840</name>
</gene>
<dbReference type="PROSITE" id="PS50931">
    <property type="entry name" value="HTH_LYSR"/>
    <property type="match status" value="1"/>
</dbReference>
<dbReference type="GO" id="GO:0003677">
    <property type="term" value="F:DNA binding"/>
    <property type="evidence" value="ECO:0007669"/>
    <property type="project" value="UniProtKB-KW"/>
</dbReference>
<dbReference type="InterPro" id="IPR036388">
    <property type="entry name" value="WH-like_DNA-bd_sf"/>
</dbReference>
<evidence type="ECO:0000313" key="12">
    <source>
        <dbReference type="Proteomes" id="UP001060123"/>
    </source>
</evidence>
<keyword evidence="3" id="KW-0238">DNA-binding</keyword>
<evidence type="ECO:0000313" key="10">
    <source>
        <dbReference type="EMBL" id="UWU14334.1"/>
    </source>
</evidence>
<dbReference type="RefSeq" id="WP_027510621.1">
    <property type="nucleotide sequence ID" value="NZ_CP104143.1"/>
</dbReference>
<dbReference type="PANTHER" id="PTHR30346:SF28">
    <property type="entry name" value="HTH-TYPE TRANSCRIPTIONAL REGULATOR CYNR"/>
    <property type="match status" value="1"/>
</dbReference>
<protein>
    <recommendedName>
        <fullName evidence="6">HTH-type transcriptional regulator TtuA</fullName>
    </recommendedName>
    <alternativeName>
        <fullName evidence="7">Tartrate utilization transcriptional regulator</fullName>
    </alternativeName>
</protein>
<evidence type="ECO:0000256" key="7">
    <source>
        <dbReference type="ARBA" id="ARBA00083243"/>
    </source>
</evidence>
<dbReference type="Pfam" id="PF00126">
    <property type="entry name" value="HTH_1"/>
    <property type="match status" value="1"/>
</dbReference>
<comment type="similarity">
    <text evidence="1">Belongs to the LysR transcriptional regulatory family.</text>
</comment>
<sequence>MPNLALDLRYLKYAIVVAEQGSFRRAADILNLPQSTVSRRIQILERTLGLPLFERSRIGARPTLAGERFVREAATLSFVKLNRSLLAGPRIESAILMLPS</sequence>